<reference evidence="3" key="1">
    <citation type="journal article" date="2020" name="New Phytol.">
        <title>Comparative genomics reveals dynamic genome evolution in host specialist ectomycorrhizal fungi.</title>
        <authorList>
            <person name="Lofgren L.A."/>
            <person name="Nguyen N.H."/>
            <person name="Vilgalys R."/>
            <person name="Ruytinx J."/>
            <person name="Liao H.L."/>
            <person name="Branco S."/>
            <person name="Kuo A."/>
            <person name="LaButti K."/>
            <person name="Lipzen A."/>
            <person name="Andreopoulos W."/>
            <person name="Pangilinan J."/>
            <person name="Riley R."/>
            <person name="Hundley H."/>
            <person name="Na H."/>
            <person name="Barry K."/>
            <person name="Grigoriev I.V."/>
            <person name="Stajich J.E."/>
            <person name="Kennedy P.G."/>
        </authorList>
    </citation>
    <scope>NUCLEOTIDE SEQUENCE</scope>
    <source>
        <strain evidence="3">FC203</strain>
    </source>
</reference>
<evidence type="ECO:0000313" key="3">
    <source>
        <dbReference type="EMBL" id="KAG1888437.1"/>
    </source>
</evidence>
<dbReference type="EMBL" id="JABBWK010000182">
    <property type="protein sequence ID" value="KAG1888437.1"/>
    <property type="molecule type" value="Genomic_DNA"/>
</dbReference>
<accession>A0AAD4DPQ1</accession>
<dbReference type="Proteomes" id="UP001195769">
    <property type="component" value="Unassembled WGS sequence"/>
</dbReference>
<dbReference type="GeneID" id="64659505"/>
<protein>
    <recommendedName>
        <fullName evidence="2">Nephrocystin 3-like N-terminal domain-containing protein</fullName>
    </recommendedName>
</protein>
<dbReference type="SUPFAM" id="SSF52540">
    <property type="entry name" value="P-loop containing nucleoside triphosphate hydrolases"/>
    <property type="match status" value="1"/>
</dbReference>
<dbReference type="InterPro" id="IPR056884">
    <property type="entry name" value="NPHP3-like_N"/>
</dbReference>
<dbReference type="PANTHER" id="PTHR10039:SF14">
    <property type="entry name" value="NACHT DOMAIN-CONTAINING PROTEIN"/>
    <property type="match status" value="1"/>
</dbReference>
<feature type="domain" description="Nephrocystin 3-like N-terminal" evidence="2">
    <location>
        <begin position="26"/>
        <end position="194"/>
    </location>
</feature>
<dbReference type="RefSeq" id="XP_041217132.1">
    <property type="nucleotide sequence ID" value="XM_041365207.1"/>
</dbReference>
<gene>
    <name evidence="3" type="ORF">F5891DRAFT_1155156</name>
</gene>
<dbReference type="Gene3D" id="3.40.50.300">
    <property type="entry name" value="P-loop containing nucleotide triphosphate hydrolases"/>
    <property type="match status" value="1"/>
</dbReference>
<sequence>MPYAAGTGLNTTKLCLPGTRTNVLSRITAWINDSGDTAQQVLWLSGPAGTGKSAIAHTIANWFNNLGGLGSCFCFDRNQTDKHHEKVFSTITRDLADRDPEMRHALANVVERANALKSTTDIVQQRHKLLIESLKKSSGSSVGPVLIVIKALDESGEVKTRRNLLCILAGTLKGEGLPKITELPSNFRILITSRTLPDINSEFQDAPHIQRLSMDDISEKDSKRDIRTFVSHELKKVSGLGDKEFADLANRAGGLFEWARLACNYIRDIATGSPAIDRLNDIVSHNDGEQENLLYGMYNFILGQNMRREKHVTEAGYQRALAKFHSVMGQVLGSAKPLSLDALNAMRCHFPDKSEHYRVELIVGDMGSLLSGTTNSSSTIRPLHASFREFLTNKSSSGEFFVEMLNSQHDLAFASLRVMEHDLHFNICNLKSSYLPNSKDTGLPNRVTTHIPSHLSYSCRFWATHVRATDFDRELTKEIGSFFDDERLLFWIETLGLLNGLNSAVAVLPLIARWLKVRTE</sequence>
<proteinExistence type="predicted"/>
<dbReference type="Pfam" id="PF24883">
    <property type="entry name" value="NPHP3_N"/>
    <property type="match status" value="1"/>
</dbReference>
<keyword evidence="4" id="KW-1185">Reference proteome</keyword>
<dbReference type="InterPro" id="IPR027417">
    <property type="entry name" value="P-loop_NTPase"/>
</dbReference>
<evidence type="ECO:0000313" key="4">
    <source>
        <dbReference type="Proteomes" id="UP001195769"/>
    </source>
</evidence>
<dbReference type="AlphaFoldDB" id="A0AAD4DPQ1"/>
<evidence type="ECO:0000256" key="1">
    <source>
        <dbReference type="ARBA" id="ARBA00022737"/>
    </source>
</evidence>
<organism evidence="3 4">
    <name type="scientific">Suillus fuscotomentosus</name>
    <dbReference type="NCBI Taxonomy" id="1912939"/>
    <lineage>
        <taxon>Eukaryota</taxon>
        <taxon>Fungi</taxon>
        <taxon>Dikarya</taxon>
        <taxon>Basidiomycota</taxon>
        <taxon>Agaricomycotina</taxon>
        <taxon>Agaricomycetes</taxon>
        <taxon>Agaricomycetidae</taxon>
        <taxon>Boletales</taxon>
        <taxon>Suillineae</taxon>
        <taxon>Suillaceae</taxon>
        <taxon>Suillus</taxon>
    </lineage>
</organism>
<evidence type="ECO:0000259" key="2">
    <source>
        <dbReference type="Pfam" id="PF24883"/>
    </source>
</evidence>
<dbReference type="PANTHER" id="PTHR10039">
    <property type="entry name" value="AMELOGENIN"/>
    <property type="match status" value="1"/>
</dbReference>
<comment type="caution">
    <text evidence="3">The sequence shown here is derived from an EMBL/GenBank/DDBJ whole genome shotgun (WGS) entry which is preliminary data.</text>
</comment>
<name>A0AAD4DPQ1_9AGAM</name>
<keyword evidence="1" id="KW-0677">Repeat</keyword>